<dbReference type="OrthoDB" id="9786026at2"/>
<keyword evidence="7" id="KW-0444">Lipid biosynthesis</keyword>
<dbReference type="SMART" id="SM00046">
    <property type="entry name" value="DAGKc"/>
    <property type="match status" value="1"/>
</dbReference>
<dbReference type="Pfam" id="PF00781">
    <property type="entry name" value="DAGK_cat"/>
    <property type="match status" value="1"/>
</dbReference>
<feature type="domain" description="DAGKc" evidence="9">
    <location>
        <begin position="1"/>
        <end position="125"/>
    </location>
</feature>
<evidence type="ECO:0000313" key="10">
    <source>
        <dbReference type="EMBL" id="SDL65633.1"/>
    </source>
</evidence>
<evidence type="ECO:0000256" key="2">
    <source>
        <dbReference type="ARBA" id="ARBA00005983"/>
    </source>
</evidence>
<evidence type="ECO:0000256" key="3">
    <source>
        <dbReference type="ARBA" id="ARBA00022679"/>
    </source>
</evidence>
<dbReference type="InterPro" id="IPR045540">
    <property type="entry name" value="YegS/DAGK_C"/>
</dbReference>
<gene>
    <name evidence="10" type="ORF">SAMN05216400_1306</name>
</gene>
<evidence type="ECO:0000256" key="5">
    <source>
        <dbReference type="ARBA" id="ARBA00022777"/>
    </source>
</evidence>
<reference evidence="10 11" key="1">
    <citation type="submission" date="2016-10" db="EMBL/GenBank/DDBJ databases">
        <authorList>
            <person name="de Groot N.N."/>
        </authorList>
    </citation>
    <scope>NUCLEOTIDE SEQUENCE [LARGE SCALE GENOMIC DNA]</scope>
    <source>
        <strain evidence="10 11">Sb09</strain>
    </source>
</reference>
<dbReference type="GO" id="GO:0016301">
    <property type="term" value="F:kinase activity"/>
    <property type="evidence" value="ECO:0007669"/>
    <property type="project" value="UniProtKB-KW"/>
</dbReference>
<evidence type="ECO:0000259" key="9">
    <source>
        <dbReference type="PROSITE" id="PS50146"/>
    </source>
</evidence>
<organism evidence="10 11">
    <name type="scientific">Streptococcus equinus</name>
    <name type="common">Streptococcus bovis</name>
    <dbReference type="NCBI Taxonomy" id="1335"/>
    <lineage>
        <taxon>Bacteria</taxon>
        <taxon>Bacillati</taxon>
        <taxon>Bacillota</taxon>
        <taxon>Bacilli</taxon>
        <taxon>Lactobacillales</taxon>
        <taxon>Streptococcaceae</taxon>
        <taxon>Streptococcus</taxon>
    </lineage>
</organism>
<dbReference type="Proteomes" id="UP000183162">
    <property type="component" value="Unassembled WGS sequence"/>
</dbReference>
<evidence type="ECO:0000256" key="4">
    <source>
        <dbReference type="ARBA" id="ARBA00022741"/>
    </source>
</evidence>
<dbReference type="PANTHER" id="PTHR12358:SF54">
    <property type="entry name" value="SPHINGOSINE KINASE RELATED PROTEIN"/>
    <property type="match status" value="1"/>
</dbReference>
<evidence type="ECO:0000256" key="6">
    <source>
        <dbReference type="ARBA" id="ARBA00022840"/>
    </source>
</evidence>
<evidence type="ECO:0000313" key="11">
    <source>
        <dbReference type="Proteomes" id="UP000183162"/>
    </source>
</evidence>
<keyword evidence="3" id="KW-0808">Transferase</keyword>
<name>A0A1G9LUN5_STREI</name>
<evidence type="ECO:0000256" key="1">
    <source>
        <dbReference type="ARBA" id="ARBA00001946"/>
    </source>
</evidence>
<protein>
    <submittedName>
        <fullName evidence="10">Diacylglycerol kinase family enzyme</fullName>
    </submittedName>
</protein>
<dbReference type="PANTHER" id="PTHR12358">
    <property type="entry name" value="SPHINGOSINE KINASE"/>
    <property type="match status" value="1"/>
</dbReference>
<dbReference type="InterPro" id="IPR017438">
    <property type="entry name" value="ATP-NAD_kinase_N"/>
</dbReference>
<dbReference type="EMBL" id="FNGX01000003">
    <property type="protein sequence ID" value="SDL65633.1"/>
    <property type="molecule type" value="Genomic_DNA"/>
</dbReference>
<dbReference type="InterPro" id="IPR001206">
    <property type="entry name" value="Diacylglycerol_kinase_cat_dom"/>
</dbReference>
<proteinExistence type="inferred from homology"/>
<dbReference type="GO" id="GO:0005524">
    <property type="term" value="F:ATP binding"/>
    <property type="evidence" value="ECO:0007669"/>
    <property type="project" value="UniProtKB-KW"/>
</dbReference>
<dbReference type="SUPFAM" id="SSF111331">
    <property type="entry name" value="NAD kinase/diacylglycerol kinase-like"/>
    <property type="match status" value="1"/>
</dbReference>
<dbReference type="Gene3D" id="3.40.50.10330">
    <property type="entry name" value="Probable inorganic polyphosphate/atp-NAD kinase, domain 1"/>
    <property type="match status" value="1"/>
</dbReference>
<sequence>MTLYIIANPHSGNRSAKDIIATLKNHSEQNVITFFTRYRNDEENQVKQVLKSFQCSQDKLLILGGDGTLSKVLYYWPAEIPFAYYPIGSGNDFARALGLRKNPIQLMKSLEKAPKEITVFTYQKGLVLNSLDLGFASWVINHVEHSKLKAKLNKYHLGNLIYVLTAIQCLIKKPAFASLVLENEVGESIELKDLFFFSLANNTYFGGGVMIWPDATAYSGNLDCVYAKGETLWKRALVLLTLVLKQHKRLNYFQHQTYRKITLKPAESSLIEIDGEIVSLDEVTLSPQKRYIYL</sequence>
<dbReference type="GO" id="GO:0008654">
    <property type="term" value="P:phospholipid biosynthetic process"/>
    <property type="evidence" value="ECO:0007669"/>
    <property type="project" value="UniProtKB-KW"/>
</dbReference>
<keyword evidence="4" id="KW-0547">Nucleotide-binding</keyword>
<evidence type="ECO:0000256" key="7">
    <source>
        <dbReference type="ARBA" id="ARBA00023209"/>
    </source>
</evidence>
<accession>A0A1G9LUN5</accession>
<dbReference type="RefSeq" id="WP_033153627.1">
    <property type="nucleotide sequence ID" value="NZ_CP185948.1"/>
</dbReference>
<dbReference type="Gene3D" id="2.60.200.40">
    <property type="match status" value="1"/>
</dbReference>
<keyword evidence="7" id="KW-0594">Phospholipid biosynthesis</keyword>
<comment type="cofactor">
    <cofactor evidence="1">
        <name>Mg(2+)</name>
        <dbReference type="ChEBI" id="CHEBI:18420"/>
    </cofactor>
</comment>
<keyword evidence="6" id="KW-0067">ATP-binding</keyword>
<dbReference type="AlphaFoldDB" id="A0A1G9LUN5"/>
<comment type="similarity">
    <text evidence="2">Belongs to the diacylglycerol/lipid kinase family.</text>
</comment>
<dbReference type="Pfam" id="PF19279">
    <property type="entry name" value="YegS_C"/>
    <property type="match status" value="1"/>
</dbReference>
<dbReference type="PROSITE" id="PS50146">
    <property type="entry name" value="DAGK"/>
    <property type="match status" value="1"/>
</dbReference>
<dbReference type="InterPro" id="IPR050187">
    <property type="entry name" value="Lipid_Phosphate_FormReg"/>
</dbReference>
<keyword evidence="8" id="KW-1208">Phospholipid metabolism</keyword>
<keyword evidence="7" id="KW-0443">Lipid metabolism</keyword>
<dbReference type="InterPro" id="IPR016064">
    <property type="entry name" value="NAD/diacylglycerol_kinase_sf"/>
</dbReference>
<keyword evidence="5 10" id="KW-0418">Kinase</keyword>
<evidence type="ECO:0000256" key="8">
    <source>
        <dbReference type="ARBA" id="ARBA00023264"/>
    </source>
</evidence>